<evidence type="ECO:0000256" key="7">
    <source>
        <dbReference type="ARBA" id="ARBA00022741"/>
    </source>
</evidence>
<dbReference type="STRING" id="765915.A0A1Y2I215"/>
<dbReference type="Pfam" id="PF06733">
    <property type="entry name" value="DEAD_2"/>
    <property type="match status" value="1"/>
</dbReference>
<keyword evidence="9 24" id="KW-0347">Helicase</keyword>
<keyword evidence="25" id="KW-1185">Reference proteome</keyword>
<keyword evidence="14" id="KW-0539">Nucleus</keyword>
<keyword evidence="6" id="KW-0479">Metal-binding</keyword>
<comment type="caution">
    <text evidence="24">The sequence shown here is derived from an EMBL/GenBank/DDBJ whole genome shotgun (WGS) entry which is preliminary data.</text>
</comment>
<dbReference type="InterPro" id="IPR010614">
    <property type="entry name" value="RAD3-like_helicase_DEAD"/>
</dbReference>
<gene>
    <name evidence="24" type="ORF">BCR44DRAFT_1426579</name>
</gene>
<evidence type="ECO:0000256" key="10">
    <source>
        <dbReference type="ARBA" id="ARBA00022840"/>
    </source>
</evidence>
<feature type="compositionally biased region" description="Low complexity" evidence="22">
    <location>
        <begin position="124"/>
        <end position="133"/>
    </location>
</feature>
<dbReference type="InterPro" id="IPR006554">
    <property type="entry name" value="Helicase-like_DEXD_c2"/>
</dbReference>
<evidence type="ECO:0000256" key="9">
    <source>
        <dbReference type="ARBA" id="ARBA00022806"/>
    </source>
</evidence>
<evidence type="ECO:0000256" key="15">
    <source>
        <dbReference type="ARBA" id="ARBA00023306"/>
    </source>
</evidence>
<dbReference type="SMART" id="SM00491">
    <property type="entry name" value="HELICc2"/>
    <property type="match status" value="1"/>
</dbReference>
<evidence type="ECO:0000256" key="6">
    <source>
        <dbReference type="ARBA" id="ARBA00022723"/>
    </source>
</evidence>
<name>A0A1Y2I215_9FUNG</name>
<comment type="function">
    <text evidence="20">ATP-dependent DNA helicase important for chromosome transmission and normal cell cycle progression in G(2)/M. May have a role in changing DNA topology to allow the loading of proteins involved in maintaining sister chromatid cohesion in the vicinity of the centromeres. Has a specific role in chromosome segregation during meiosis II.</text>
</comment>
<dbReference type="NCBIfam" id="TIGR00604">
    <property type="entry name" value="rad3"/>
    <property type="match status" value="1"/>
</dbReference>
<dbReference type="OrthoDB" id="267079at2759"/>
<evidence type="ECO:0000313" key="25">
    <source>
        <dbReference type="Proteomes" id="UP000193411"/>
    </source>
</evidence>
<evidence type="ECO:0000313" key="24">
    <source>
        <dbReference type="EMBL" id="ORZ39452.1"/>
    </source>
</evidence>
<dbReference type="SUPFAM" id="SSF52540">
    <property type="entry name" value="P-loop containing nucleoside triphosphate hydrolases"/>
    <property type="match status" value="1"/>
</dbReference>
<dbReference type="GO" id="GO:0046872">
    <property type="term" value="F:metal ion binding"/>
    <property type="evidence" value="ECO:0007669"/>
    <property type="project" value="UniProtKB-KW"/>
</dbReference>
<comment type="catalytic activity">
    <reaction evidence="21">
        <text>ATP + H2O = ADP + phosphate + H(+)</text>
        <dbReference type="Rhea" id="RHEA:13065"/>
        <dbReference type="ChEBI" id="CHEBI:15377"/>
        <dbReference type="ChEBI" id="CHEBI:15378"/>
        <dbReference type="ChEBI" id="CHEBI:30616"/>
        <dbReference type="ChEBI" id="CHEBI:43474"/>
        <dbReference type="ChEBI" id="CHEBI:456216"/>
        <dbReference type="EC" id="5.6.2.3"/>
    </reaction>
</comment>
<evidence type="ECO:0000256" key="12">
    <source>
        <dbReference type="ARBA" id="ARBA00023014"/>
    </source>
</evidence>
<dbReference type="CDD" id="cd18788">
    <property type="entry name" value="SF2_C_XPD"/>
    <property type="match status" value="1"/>
</dbReference>
<evidence type="ECO:0000256" key="1">
    <source>
        <dbReference type="ARBA" id="ARBA00001966"/>
    </source>
</evidence>
<evidence type="ECO:0000256" key="14">
    <source>
        <dbReference type="ARBA" id="ARBA00023242"/>
    </source>
</evidence>
<evidence type="ECO:0000256" key="19">
    <source>
        <dbReference type="ARBA" id="ARBA00045008"/>
    </source>
</evidence>
<dbReference type="Pfam" id="PF13307">
    <property type="entry name" value="Helicase_C_2"/>
    <property type="match status" value="1"/>
</dbReference>
<dbReference type="PANTHER" id="PTHR11472:SF41">
    <property type="entry name" value="ATP-DEPENDENT DNA HELICASE DDX11-RELATED"/>
    <property type="match status" value="1"/>
</dbReference>
<keyword evidence="10" id="KW-0067">ATP-binding</keyword>
<keyword evidence="12" id="KW-0411">Iron-sulfur</keyword>
<evidence type="ECO:0000256" key="3">
    <source>
        <dbReference type="ARBA" id="ARBA00008435"/>
    </source>
</evidence>
<evidence type="ECO:0000256" key="8">
    <source>
        <dbReference type="ARBA" id="ARBA00022801"/>
    </source>
</evidence>
<evidence type="ECO:0000256" key="16">
    <source>
        <dbReference type="ARBA" id="ARBA00029709"/>
    </source>
</evidence>
<evidence type="ECO:0000256" key="2">
    <source>
        <dbReference type="ARBA" id="ARBA00004123"/>
    </source>
</evidence>
<comment type="cofactor">
    <cofactor evidence="1">
        <name>[4Fe-4S] cluster</name>
        <dbReference type="ChEBI" id="CHEBI:49883"/>
    </cofactor>
</comment>
<proteinExistence type="inferred from homology"/>
<dbReference type="EC" id="5.6.2.3" evidence="17"/>
<dbReference type="GO" id="GO:0043139">
    <property type="term" value="F:5'-3' DNA helicase activity"/>
    <property type="evidence" value="ECO:0007669"/>
    <property type="project" value="UniProtKB-EC"/>
</dbReference>
<keyword evidence="7" id="KW-0547">Nucleotide-binding</keyword>
<dbReference type="InterPro" id="IPR014013">
    <property type="entry name" value="Helic_SF1/SF2_ATP-bd_DinG/Rad3"/>
</dbReference>
<keyword evidence="11" id="KW-0408">Iron</keyword>
<keyword evidence="13" id="KW-0413">Isomerase</keyword>
<evidence type="ECO:0000256" key="4">
    <source>
        <dbReference type="ARBA" id="ARBA00016387"/>
    </source>
</evidence>
<evidence type="ECO:0000256" key="11">
    <source>
        <dbReference type="ARBA" id="ARBA00023004"/>
    </source>
</evidence>
<protein>
    <recommendedName>
        <fullName evidence="5">ATP-dependent DNA helicase CHL1</fullName>
        <ecNumber evidence="17">5.6.2.3</ecNumber>
    </recommendedName>
    <alternativeName>
        <fullName evidence="4">ATP-dependent DNA helicase chl1</fullName>
    </alternativeName>
    <alternativeName>
        <fullName evidence="16">Chromosome loss protein 1</fullName>
    </alternativeName>
    <alternativeName>
        <fullName evidence="18 19">DNA 5'-3' helicase CHL1</fullName>
    </alternativeName>
</protein>
<keyword evidence="8" id="KW-0378">Hydrolase</keyword>
<dbReference type="InterPro" id="IPR006555">
    <property type="entry name" value="ATP-dep_Helicase_C"/>
</dbReference>
<dbReference type="GO" id="GO:0003677">
    <property type="term" value="F:DNA binding"/>
    <property type="evidence" value="ECO:0007669"/>
    <property type="project" value="InterPro"/>
</dbReference>
<dbReference type="InterPro" id="IPR045028">
    <property type="entry name" value="DinG/Rad3-like"/>
</dbReference>
<dbReference type="EMBL" id="MCFL01000005">
    <property type="protein sequence ID" value="ORZ39452.1"/>
    <property type="molecule type" value="Genomic_DNA"/>
</dbReference>
<dbReference type="AlphaFoldDB" id="A0A1Y2I215"/>
<dbReference type="GO" id="GO:0016818">
    <property type="term" value="F:hydrolase activity, acting on acid anhydrides, in phosphorus-containing anhydrides"/>
    <property type="evidence" value="ECO:0007669"/>
    <property type="project" value="InterPro"/>
</dbReference>
<evidence type="ECO:0000256" key="20">
    <source>
        <dbReference type="ARBA" id="ARBA00045702"/>
    </source>
</evidence>
<organism evidence="24 25">
    <name type="scientific">Catenaria anguillulae PL171</name>
    <dbReference type="NCBI Taxonomy" id="765915"/>
    <lineage>
        <taxon>Eukaryota</taxon>
        <taxon>Fungi</taxon>
        <taxon>Fungi incertae sedis</taxon>
        <taxon>Blastocladiomycota</taxon>
        <taxon>Blastocladiomycetes</taxon>
        <taxon>Blastocladiales</taxon>
        <taxon>Catenariaceae</taxon>
        <taxon>Catenaria</taxon>
    </lineage>
</organism>
<dbReference type="PROSITE" id="PS51193">
    <property type="entry name" value="HELICASE_ATP_BIND_2"/>
    <property type="match status" value="1"/>
</dbReference>
<sequence>MTISPQISSVLAPRPLTSAQGPDQLQFASAPQTTSDLLIMNGSNAASASSSRDYGFPFPPYPIQVDLMDKLYDVLTRGGIGLLESPTGTGKSLSLIAGSFTWLRDNLDNPDLLTNVNDLPPPSASSTTPLPSAQTRPGEEDDDDDHAEPDWVREQAAQLARDRKLEQVRRFQTQVRDRIERIRHSSTFSSVTSSTDYRKRSKTAGRPMSKSKLSSEDDEDLVVDYTSDSESAKHSATDDPLSLLANPTAFLTTVDEEDELIPPDFRPPQILYVSRTHSQITQFIREFRKTKHAIQPGLDPSFSTPSSGFSAVSLASRKNLCINADVLAKARGNASRVNELCMDLQKASSSAPSPTNGCPHLVKPGQLNAFRDHVLAQAMDIEDLVSLGTQLSACPYYGARKAAPVANLVALPYTGLIHPDTRDALGVRVRGNVVVVDEAHNLADAVVGVHSVDVDGRIIERAYNQLAQYLEKYRARLKSGNRVYVQQTLVVLGAVHVWMKKQMESGQAQGKLVQVSPFMFELDVDQINLFKLVVFLRESGVTRKVMGFVEKAAEVMVGAVQDEGKDDGGLSRHVSPLAVFERFLSKLVEPDEDGRPSWCFLRIDLACAKLKYLALNPASHFADIVRDAHSVILAGGTMHPMSDFTDFLFPNRFGKPLETYSCGHVIPRENVTALVVPRAPSGRVIKCTMEARKDPQLFEDIGQVLSNLVNITPRGMVVFLSSFSMLDDCMTYFRDKGVVARMERKKKVFTEPRDAQALEQVLQSNGAVLFAVVGGKMSEGINFSDHLARCVVMVGVPYPNRGSVELNEKLKYIDSQSPGASAEYYENLCMRAVNQSIGRAIRHRNDFAAIVLVDVRYDASPSIRAKLPKWISDGMATPDMSRPFGHTIRSLVQFYKTVRTGIK</sequence>
<dbReference type="PANTHER" id="PTHR11472">
    <property type="entry name" value="DNA REPAIR DEAD HELICASE RAD3/XP-D SUBFAMILY MEMBER"/>
    <property type="match status" value="1"/>
</dbReference>
<dbReference type="InterPro" id="IPR027417">
    <property type="entry name" value="P-loop_NTPase"/>
</dbReference>
<dbReference type="GO" id="GO:0034085">
    <property type="term" value="P:establishment of sister chromatid cohesion"/>
    <property type="evidence" value="ECO:0007669"/>
    <property type="project" value="TreeGrafter"/>
</dbReference>
<dbReference type="GO" id="GO:0006139">
    <property type="term" value="P:nucleobase-containing compound metabolic process"/>
    <property type="evidence" value="ECO:0007669"/>
    <property type="project" value="InterPro"/>
</dbReference>
<dbReference type="InterPro" id="IPR013020">
    <property type="entry name" value="Rad3/Chl1-like"/>
</dbReference>
<evidence type="ECO:0000259" key="23">
    <source>
        <dbReference type="PROSITE" id="PS51193"/>
    </source>
</evidence>
<evidence type="ECO:0000256" key="22">
    <source>
        <dbReference type="SAM" id="MobiDB-lite"/>
    </source>
</evidence>
<feature type="region of interest" description="Disordered" evidence="22">
    <location>
        <begin position="190"/>
        <end position="239"/>
    </location>
</feature>
<feature type="domain" description="Helicase ATP-binding" evidence="23">
    <location>
        <begin position="50"/>
        <end position="487"/>
    </location>
</feature>
<evidence type="ECO:0000256" key="5">
    <source>
        <dbReference type="ARBA" id="ARBA00017386"/>
    </source>
</evidence>
<keyword evidence="15" id="KW-0131">Cell cycle</keyword>
<evidence type="ECO:0000256" key="18">
    <source>
        <dbReference type="ARBA" id="ARBA00044998"/>
    </source>
</evidence>
<reference evidence="24 25" key="1">
    <citation type="submission" date="2016-07" db="EMBL/GenBank/DDBJ databases">
        <title>Pervasive Adenine N6-methylation of Active Genes in Fungi.</title>
        <authorList>
            <consortium name="DOE Joint Genome Institute"/>
            <person name="Mondo S.J."/>
            <person name="Dannebaum R.O."/>
            <person name="Kuo R.C."/>
            <person name="Labutti K."/>
            <person name="Haridas S."/>
            <person name="Kuo A."/>
            <person name="Salamov A."/>
            <person name="Ahrendt S.R."/>
            <person name="Lipzen A."/>
            <person name="Sullivan W."/>
            <person name="Andreopoulos W.B."/>
            <person name="Clum A."/>
            <person name="Lindquist E."/>
            <person name="Daum C."/>
            <person name="Ramamoorthy G.K."/>
            <person name="Gryganskyi A."/>
            <person name="Culley D."/>
            <person name="Magnuson J.K."/>
            <person name="James T.Y."/>
            <person name="O'Malley M.A."/>
            <person name="Stajich J.E."/>
            <person name="Spatafora J.W."/>
            <person name="Visel A."/>
            <person name="Grigoriev I.V."/>
        </authorList>
    </citation>
    <scope>NUCLEOTIDE SEQUENCE [LARGE SCALE GENOMIC DNA]</scope>
    <source>
        <strain evidence="24 25">PL171</strain>
    </source>
</reference>
<evidence type="ECO:0000256" key="17">
    <source>
        <dbReference type="ARBA" id="ARBA00044969"/>
    </source>
</evidence>
<accession>A0A1Y2I215</accession>
<dbReference type="Proteomes" id="UP000193411">
    <property type="component" value="Unassembled WGS sequence"/>
</dbReference>
<dbReference type="GO" id="GO:0005524">
    <property type="term" value="F:ATP binding"/>
    <property type="evidence" value="ECO:0007669"/>
    <property type="project" value="UniProtKB-KW"/>
</dbReference>
<evidence type="ECO:0000256" key="13">
    <source>
        <dbReference type="ARBA" id="ARBA00023235"/>
    </source>
</evidence>
<dbReference type="GO" id="GO:0005634">
    <property type="term" value="C:nucleus"/>
    <property type="evidence" value="ECO:0007669"/>
    <property type="project" value="UniProtKB-SubCell"/>
</dbReference>
<evidence type="ECO:0000256" key="21">
    <source>
        <dbReference type="ARBA" id="ARBA00048954"/>
    </source>
</evidence>
<comment type="similarity">
    <text evidence="3">Belongs to the DEAD box helicase family. DEAH subfamily. DDX11/CHL1 sub-subfamily.</text>
</comment>
<feature type="region of interest" description="Disordered" evidence="22">
    <location>
        <begin position="113"/>
        <end position="147"/>
    </location>
</feature>
<comment type="subcellular location">
    <subcellularLocation>
        <location evidence="2">Nucleus</location>
    </subcellularLocation>
</comment>
<dbReference type="GO" id="GO:0051536">
    <property type="term" value="F:iron-sulfur cluster binding"/>
    <property type="evidence" value="ECO:0007669"/>
    <property type="project" value="UniProtKB-KW"/>
</dbReference>
<dbReference type="SMART" id="SM00488">
    <property type="entry name" value="DEXDc2"/>
    <property type="match status" value="1"/>
</dbReference>
<dbReference type="Gene3D" id="3.40.50.300">
    <property type="entry name" value="P-loop containing nucleotide triphosphate hydrolases"/>
    <property type="match status" value="3"/>
</dbReference>